<dbReference type="GO" id="GO:0022857">
    <property type="term" value="F:transmembrane transporter activity"/>
    <property type="evidence" value="ECO:0007669"/>
    <property type="project" value="InterPro"/>
</dbReference>
<dbReference type="PRINTS" id="PR01036">
    <property type="entry name" value="TCRTETB"/>
</dbReference>
<feature type="transmembrane region" description="Helical" evidence="7">
    <location>
        <begin position="238"/>
        <end position="259"/>
    </location>
</feature>
<dbReference type="Proteomes" id="UP000270299">
    <property type="component" value="Unassembled WGS sequence"/>
</dbReference>
<dbReference type="PANTHER" id="PTHR42718:SF46">
    <property type="entry name" value="BLR6921 PROTEIN"/>
    <property type="match status" value="1"/>
</dbReference>
<keyword evidence="3" id="KW-1003">Cell membrane</keyword>
<evidence type="ECO:0000256" key="3">
    <source>
        <dbReference type="ARBA" id="ARBA00022475"/>
    </source>
</evidence>
<evidence type="ECO:0000256" key="5">
    <source>
        <dbReference type="ARBA" id="ARBA00022989"/>
    </source>
</evidence>
<proteinExistence type="predicted"/>
<keyword evidence="5 7" id="KW-1133">Transmembrane helix</keyword>
<evidence type="ECO:0000313" key="10">
    <source>
        <dbReference type="Proteomes" id="UP000270299"/>
    </source>
</evidence>
<dbReference type="AlphaFoldDB" id="A0A3L6ZTR8"/>
<comment type="subcellular location">
    <subcellularLocation>
        <location evidence="1">Cell membrane</location>
        <topology evidence="1">Multi-pass membrane protein</topology>
    </subcellularLocation>
</comment>
<evidence type="ECO:0000256" key="2">
    <source>
        <dbReference type="ARBA" id="ARBA00022448"/>
    </source>
</evidence>
<dbReference type="GO" id="GO:0005886">
    <property type="term" value="C:plasma membrane"/>
    <property type="evidence" value="ECO:0007669"/>
    <property type="project" value="UniProtKB-SubCell"/>
</dbReference>
<dbReference type="InterPro" id="IPR020846">
    <property type="entry name" value="MFS_dom"/>
</dbReference>
<comment type="caution">
    <text evidence="9">The sequence shown here is derived from an EMBL/GenBank/DDBJ whole genome shotgun (WGS) entry which is preliminary data.</text>
</comment>
<dbReference type="PANTHER" id="PTHR42718">
    <property type="entry name" value="MAJOR FACILITATOR SUPERFAMILY MULTIDRUG TRANSPORTER MFSC"/>
    <property type="match status" value="1"/>
</dbReference>
<name>A0A3L6ZTR8_9MICO</name>
<dbReference type="RefSeq" id="WP_121672899.1">
    <property type="nucleotide sequence ID" value="NZ_BMXM01000004.1"/>
</dbReference>
<evidence type="ECO:0000256" key="7">
    <source>
        <dbReference type="SAM" id="Phobius"/>
    </source>
</evidence>
<dbReference type="OrthoDB" id="7375466at2"/>
<feature type="transmembrane region" description="Helical" evidence="7">
    <location>
        <begin position="60"/>
        <end position="79"/>
    </location>
</feature>
<reference evidence="9 10" key="1">
    <citation type="submission" date="2018-10" db="EMBL/GenBank/DDBJ databases">
        <authorList>
            <person name="Li J."/>
        </authorList>
    </citation>
    <scope>NUCLEOTIDE SEQUENCE [LARGE SCALE GENOMIC DNA]</scope>
    <source>
        <strain evidence="9 10">CCTCC AB209002</strain>
    </source>
</reference>
<feature type="transmembrane region" description="Helical" evidence="7">
    <location>
        <begin position="316"/>
        <end position="337"/>
    </location>
</feature>
<dbReference type="Pfam" id="PF07690">
    <property type="entry name" value="MFS_1"/>
    <property type="match status" value="1"/>
</dbReference>
<dbReference type="PROSITE" id="PS50850">
    <property type="entry name" value="MFS"/>
    <property type="match status" value="1"/>
</dbReference>
<evidence type="ECO:0000256" key="6">
    <source>
        <dbReference type="ARBA" id="ARBA00023136"/>
    </source>
</evidence>
<evidence type="ECO:0000256" key="4">
    <source>
        <dbReference type="ARBA" id="ARBA00022692"/>
    </source>
</evidence>
<dbReference type="Gene3D" id="1.20.1720.10">
    <property type="entry name" value="Multidrug resistance protein D"/>
    <property type="match status" value="1"/>
</dbReference>
<accession>A0A3L6ZTR8</accession>
<keyword evidence="6 7" id="KW-0472">Membrane</keyword>
<feature type="transmembrane region" description="Helical" evidence="7">
    <location>
        <begin position="211"/>
        <end position="232"/>
    </location>
</feature>
<feature type="transmembrane region" description="Helical" evidence="7">
    <location>
        <begin position="372"/>
        <end position="395"/>
    </location>
</feature>
<sequence length="485" mass="49506">MSRSTAAQKEGPEDASLPLRARWSMLTALSLVTFLLLADDTALSVALPSIQQEFGVGLDALQWIVNAYTLSIAAFTLLGGRLADRHGAGRIFLLGLAVFVAGSLIGGLVRDAPSLIGARALQGLGAALVAPAALALIATAFPARQRGVALGVWAGVSASALGIGPLFGAVVNDSFGWPWIFLLNVPLGALAWLVTRLVLPQSQPAPVRKRIDPVGVLLSAIALVGLVLAVNQSSNGEWFSPPVVILTAITIASSVLFVVHERRTRQPLVDLALFRSRVFTGAILVTLLSTAVMCSLFYFLALYLQTVLGLSSLEAALSLLPLTITIVLVAPIAGLLADRFTGRTIVTAGMLLLAAGLIGLGTLGLGADAGALAFWLALAGVGIGIARTPTTAAALGSGVGSEYGMAAGVLNSVQATGLALGIAVMSVIIGSSFGPNAAFDRDFDAAHHAAFLEGLSIALTLNAGIAVVAAALAAVLMRPGPQRGT</sequence>
<feature type="transmembrane region" description="Helical" evidence="7">
    <location>
        <begin position="91"/>
        <end position="109"/>
    </location>
</feature>
<feature type="transmembrane region" description="Helical" evidence="7">
    <location>
        <begin position="279"/>
        <end position="304"/>
    </location>
</feature>
<dbReference type="SUPFAM" id="SSF103473">
    <property type="entry name" value="MFS general substrate transporter"/>
    <property type="match status" value="1"/>
</dbReference>
<organism evidence="9 10">
    <name type="scientific">Mycetocola manganoxydans</name>
    <dbReference type="NCBI Taxonomy" id="699879"/>
    <lineage>
        <taxon>Bacteria</taxon>
        <taxon>Bacillati</taxon>
        <taxon>Actinomycetota</taxon>
        <taxon>Actinomycetes</taxon>
        <taxon>Micrococcales</taxon>
        <taxon>Microbacteriaceae</taxon>
        <taxon>Mycetocola</taxon>
    </lineage>
</organism>
<keyword evidence="4 7" id="KW-0812">Transmembrane</keyword>
<dbReference type="InterPro" id="IPR036259">
    <property type="entry name" value="MFS_trans_sf"/>
</dbReference>
<feature type="transmembrane region" description="Helical" evidence="7">
    <location>
        <begin position="454"/>
        <end position="477"/>
    </location>
</feature>
<evidence type="ECO:0000313" key="9">
    <source>
        <dbReference type="EMBL" id="RLP71383.1"/>
    </source>
</evidence>
<dbReference type="Gene3D" id="1.20.1250.20">
    <property type="entry name" value="MFS general substrate transporter like domains"/>
    <property type="match status" value="1"/>
</dbReference>
<evidence type="ECO:0000256" key="1">
    <source>
        <dbReference type="ARBA" id="ARBA00004651"/>
    </source>
</evidence>
<feature type="transmembrane region" description="Helical" evidence="7">
    <location>
        <begin position="177"/>
        <end position="199"/>
    </location>
</feature>
<feature type="transmembrane region" description="Helical" evidence="7">
    <location>
        <begin position="148"/>
        <end position="171"/>
    </location>
</feature>
<feature type="domain" description="Major facilitator superfamily (MFS) profile" evidence="8">
    <location>
        <begin position="25"/>
        <end position="481"/>
    </location>
</feature>
<feature type="transmembrane region" description="Helical" evidence="7">
    <location>
        <begin position="121"/>
        <end position="141"/>
    </location>
</feature>
<feature type="transmembrane region" description="Helical" evidence="7">
    <location>
        <begin position="415"/>
        <end position="434"/>
    </location>
</feature>
<dbReference type="InterPro" id="IPR004638">
    <property type="entry name" value="EmrB-like"/>
</dbReference>
<dbReference type="NCBIfam" id="TIGR00711">
    <property type="entry name" value="efflux_EmrB"/>
    <property type="match status" value="1"/>
</dbReference>
<protein>
    <submittedName>
        <fullName evidence="9">DHA2 family efflux MFS transporter permease subunit</fullName>
    </submittedName>
</protein>
<dbReference type="CDD" id="cd17321">
    <property type="entry name" value="MFS_MMR_MDR_like"/>
    <property type="match status" value="1"/>
</dbReference>
<evidence type="ECO:0000259" key="8">
    <source>
        <dbReference type="PROSITE" id="PS50850"/>
    </source>
</evidence>
<dbReference type="EMBL" id="RCUV01000008">
    <property type="protein sequence ID" value="RLP71383.1"/>
    <property type="molecule type" value="Genomic_DNA"/>
</dbReference>
<dbReference type="InterPro" id="IPR011701">
    <property type="entry name" value="MFS"/>
</dbReference>
<keyword evidence="10" id="KW-1185">Reference proteome</keyword>
<gene>
    <name evidence="9" type="ORF">D9V29_08500</name>
</gene>
<feature type="transmembrane region" description="Helical" evidence="7">
    <location>
        <begin position="344"/>
        <end position="366"/>
    </location>
</feature>
<keyword evidence="2" id="KW-0813">Transport</keyword>